<evidence type="ECO:0000256" key="21">
    <source>
        <dbReference type="ARBA" id="ARBA00054320"/>
    </source>
</evidence>
<feature type="domain" description="Protein kinase" evidence="27">
    <location>
        <begin position="118"/>
        <end position="424"/>
    </location>
</feature>
<comment type="subcellular location">
    <subcellularLocation>
        <location evidence="1">Cell membrane</location>
        <topology evidence="1">Single-pass membrane protein</topology>
    </subcellularLocation>
    <subcellularLocation>
        <location evidence="2">Endoplasmic reticulum membrane</location>
        <topology evidence="2">Single-pass membrane protein</topology>
    </subcellularLocation>
</comment>
<dbReference type="GO" id="GO:0005789">
    <property type="term" value="C:endoplasmic reticulum membrane"/>
    <property type="evidence" value="ECO:0007669"/>
    <property type="project" value="UniProtKB-SubCell"/>
</dbReference>
<keyword evidence="18" id="KW-0325">Glycoprotein</keyword>
<keyword evidence="12 24" id="KW-0547">Nucleotide-binding</keyword>
<evidence type="ECO:0000256" key="7">
    <source>
        <dbReference type="ARBA" id="ARBA00022614"/>
    </source>
</evidence>
<evidence type="ECO:0000256" key="14">
    <source>
        <dbReference type="ARBA" id="ARBA00022840"/>
    </source>
</evidence>
<feature type="binding site" evidence="24">
    <location>
        <position position="150"/>
    </location>
    <ligand>
        <name>ATP</name>
        <dbReference type="ChEBI" id="CHEBI:30616"/>
    </ligand>
</feature>
<dbReference type="Gene3D" id="1.10.510.10">
    <property type="entry name" value="Transferase(Phosphotransferase) domain 1"/>
    <property type="match status" value="1"/>
</dbReference>
<comment type="function">
    <text evidence="21">Receptor kinase that detects X.oryzae pv. oryzae protein Ax21 to promote innate immunity. Following X.oryzae pv. oryzae protein Ax21 detection, undergoes cleavage, releasing the processed protein kinase Xa21 chain.</text>
</comment>
<evidence type="ECO:0000256" key="18">
    <source>
        <dbReference type="ARBA" id="ARBA00023180"/>
    </source>
</evidence>
<keyword evidence="13" id="KW-0418">Kinase</keyword>
<protein>
    <recommendedName>
        <fullName evidence="23">Receptor kinase-like protein Xa21</fullName>
        <ecNumber evidence="3">2.7.11.1</ecNumber>
    </recommendedName>
</protein>
<sequence>MSRLIQLNLSSNNFTGEVPDFGVFSNLSAISIHGNSNLCGGISELHLPHCSFESPKKKKKIPVVPIVVPVIATICILLFLYFLLTWNKKRSTDSPSVTPMTGHPQLAYWQLVRATDGFSSANLLGAGTFGSVYKGKLEDSEENADMVAVKVLKLQIPGAVKSFVAECDAMKNIRHRNLVRIITACSSIDSKGDDFKAIVLEYMPNGNLEHWLHPRANDQLAERKLSLPQRVDILFDVAYALDYLHFHGLAPIVHCDLKPSNVLLDNNMVAHVGDFGLARILSEGCTSFQMATNSAGFRGTIGYAPPEYGAGNIVSTHGDMYSYGILVLEMLTGRRPTDNAFDSSLGLRNYVEMALNNNVMDIIDMKLLTEVENNHHTTMRDPSSITTRVDSLISLLKLGLVCSVETPSSRMTTKETIKELHVIKNALANREQGS</sequence>
<keyword evidence="5 25" id="KW-0723">Serine/threonine-protein kinase</keyword>
<dbReference type="InterPro" id="IPR000719">
    <property type="entry name" value="Prot_kinase_dom"/>
</dbReference>
<evidence type="ECO:0000256" key="23">
    <source>
        <dbReference type="ARBA" id="ARBA00072040"/>
    </source>
</evidence>
<comment type="caution">
    <text evidence="28">The sequence shown here is derived from an EMBL/GenBank/DDBJ whole genome shotgun (WGS) entry which is preliminary data.</text>
</comment>
<keyword evidence="8" id="KW-0808">Transferase</keyword>
<keyword evidence="7" id="KW-0433">Leucine-rich repeat</keyword>
<comment type="catalytic activity">
    <reaction evidence="20">
        <text>L-seryl-[protein] + ATP = O-phospho-L-seryl-[protein] + ADP + H(+)</text>
        <dbReference type="Rhea" id="RHEA:17989"/>
        <dbReference type="Rhea" id="RHEA-COMP:9863"/>
        <dbReference type="Rhea" id="RHEA-COMP:11604"/>
        <dbReference type="ChEBI" id="CHEBI:15378"/>
        <dbReference type="ChEBI" id="CHEBI:29999"/>
        <dbReference type="ChEBI" id="CHEBI:30616"/>
        <dbReference type="ChEBI" id="CHEBI:83421"/>
        <dbReference type="ChEBI" id="CHEBI:456216"/>
        <dbReference type="EC" id="2.7.11.1"/>
    </reaction>
</comment>
<keyword evidence="17" id="KW-0675">Receptor</keyword>
<dbReference type="GO" id="GO:0004674">
    <property type="term" value="F:protein serine/threonine kinase activity"/>
    <property type="evidence" value="ECO:0007669"/>
    <property type="project" value="UniProtKB-KW"/>
</dbReference>
<comment type="similarity">
    <text evidence="25">Belongs to the protein kinase superfamily.</text>
</comment>
<evidence type="ECO:0000256" key="3">
    <source>
        <dbReference type="ARBA" id="ARBA00012513"/>
    </source>
</evidence>
<dbReference type="InterPro" id="IPR008271">
    <property type="entry name" value="Ser/Thr_kinase_AS"/>
</dbReference>
<dbReference type="PROSITE" id="PS00107">
    <property type="entry name" value="PROTEIN_KINASE_ATP"/>
    <property type="match status" value="1"/>
</dbReference>
<name>A0AAV5BIY5_ELECO</name>
<feature type="transmembrane region" description="Helical" evidence="26">
    <location>
        <begin position="63"/>
        <end position="84"/>
    </location>
</feature>
<evidence type="ECO:0000256" key="26">
    <source>
        <dbReference type="SAM" id="Phobius"/>
    </source>
</evidence>
<keyword evidence="16 26" id="KW-0472">Membrane</keyword>
<dbReference type="PANTHER" id="PTHR27008">
    <property type="entry name" value="OS04G0122200 PROTEIN"/>
    <property type="match status" value="1"/>
</dbReference>
<evidence type="ECO:0000256" key="5">
    <source>
        <dbReference type="ARBA" id="ARBA00022527"/>
    </source>
</evidence>
<dbReference type="InterPro" id="IPR051809">
    <property type="entry name" value="Plant_receptor-like_S/T_kinase"/>
</dbReference>
<dbReference type="GO" id="GO:0005886">
    <property type="term" value="C:plasma membrane"/>
    <property type="evidence" value="ECO:0007669"/>
    <property type="project" value="UniProtKB-SubCell"/>
</dbReference>
<keyword evidence="15 26" id="KW-1133">Transmembrane helix</keyword>
<keyword evidence="9 26" id="KW-0812">Transmembrane</keyword>
<evidence type="ECO:0000259" key="27">
    <source>
        <dbReference type="PROSITE" id="PS50011"/>
    </source>
</evidence>
<dbReference type="InterPro" id="IPR001245">
    <property type="entry name" value="Ser-Thr/Tyr_kinase_cat_dom"/>
</dbReference>
<dbReference type="PROSITE" id="PS00108">
    <property type="entry name" value="PROTEIN_KINASE_ST"/>
    <property type="match status" value="1"/>
</dbReference>
<dbReference type="Gene3D" id="3.80.10.10">
    <property type="entry name" value="Ribonuclease Inhibitor"/>
    <property type="match status" value="1"/>
</dbReference>
<dbReference type="GO" id="GO:0005524">
    <property type="term" value="F:ATP binding"/>
    <property type="evidence" value="ECO:0007669"/>
    <property type="project" value="UniProtKB-UniRule"/>
</dbReference>
<evidence type="ECO:0000256" key="15">
    <source>
        <dbReference type="ARBA" id="ARBA00022989"/>
    </source>
</evidence>
<dbReference type="EC" id="2.7.11.1" evidence="3"/>
<evidence type="ECO:0000256" key="4">
    <source>
        <dbReference type="ARBA" id="ARBA00022475"/>
    </source>
</evidence>
<organism evidence="28 30">
    <name type="scientific">Eleusine coracana subsp. coracana</name>
    <dbReference type="NCBI Taxonomy" id="191504"/>
    <lineage>
        <taxon>Eukaryota</taxon>
        <taxon>Viridiplantae</taxon>
        <taxon>Streptophyta</taxon>
        <taxon>Embryophyta</taxon>
        <taxon>Tracheophyta</taxon>
        <taxon>Spermatophyta</taxon>
        <taxon>Magnoliopsida</taxon>
        <taxon>Liliopsida</taxon>
        <taxon>Poales</taxon>
        <taxon>Poaceae</taxon>
        <taxon>PACMAD clade</taxon>
        <taxon>Chloridoideae</taxon>
        <taxon>Cynodonteae</taxon>
        <taxon>Eleusininae</taxon>
        <taxon>Eleusine</taxon>
    </lineage>
</organism>
<dbReference type="InterPro" id="IPR032675">
    <property type="entry name" value="LRR_dom_sf"/>
</dbReference>
<evidence type="ECO:0000256" key="22">
    <source>
        <dbReference type="ARBA" id="ARBA00056628"/>
    </source>
</evidence>
<evidence type="ECO:0000256" key="8">
    <source>
        <dbReference type="ARBA" id="ARBA00022679"/>
    </source>
</evidence>
<reference evidence="28" key="1">
    <citation type="journal article" date="2018" name="DNA Res.">
        <title>Multiple hybrid de novo genome assembly of finger millet, an orphan allotetraploid crop.</title>
        <authorList>
            <person name="Hatakeyama M."/>
            <person name="Aluri S."/>
            <person name="Balachadran M.T."/>
            <person name="Sivarajan S.R."/>
            <person name="Patrignani A."/>
            <person name="Gruter S."/>
            <person name="Poveda L."/>
            <person name="Shimizu-Inatsugi R."/>
            <person name="Baeten J."/>
            <person name="Francoijs K.J."/>
            <person name="Nataraja K.N."/>
            <person name="Reddy Y.A.N."/>
            <person name="Phadnis S."/>
            <person name="Ravikumar R.L."/>
            <person name="Schlapbach R."/>
            <person name="Sreeman S.M."/>
            <person name="Shimizu K.K."/>
        </authorList>
    </citation>
    <scope>NUCLEOTIDE SEQUENCE</scope>
</reference>
<dbReference type="FunFam" id="3.30.200.20:FF:000432">
    <property type="entry name" value="LRR receptor-like serine/threonine-protein kinase EFR"/>
    <property type="match status" value="1"/>
</dbReference>
<comment type="function">
    <text evidence="22">The processed protein kinase Xa21 chain released by protein cleavage after X.oryzae pv. oryzae protein Ax21 detection translocates into the nucleus where it can bind and regulate WRKY62, a transcription factor. Confers resistance to the bacterial pathogen X.oryzae pv. oryzae (Xoo).</text>
</comment>
<evidence type="ECO:0000313" key="30">
    <source>
        <dbReference type="Proteomes" id="UP001054889"/>
    </source>
</evidence>
<evidence type="ECO:0000256" key="2">
    <source>
        <dbReference type="ARBA" id="ARBA00004389"/>
    </source>
</evidence>
<dbReference type="SMART" id="SM00220">
    <property type="entry name" value="S_TKc"/>
    <property type="match status" value="1"/>
</dbReference>
<evidence type="ECO:0000256" key="20">
    <source>
        <dbReference type="ARBA" id="ARBA00048679"/>
    </source>
</evidence>
<evidence type="ECO:0000256" key="9">
    <source>
        <dbReference type="ARBA" id="ARBA00022692"/>
    </source>
</evidence>
<evidence type="ECO:0000256" key="1">
    <source>
        <dbReference type="ARBA" id="ARBA00004162"/>
    </source>
</evidence>
<dbReference type="InterPro" id="IPR017441">
    <property type="entry name" value="Protein_kinase_ATP_BS"/>
</dbReference>
<dbReference type="SUPFAM" id="SSF56112">
    <property type="entry name" value="Protein kinase-like (PK-like)"/>
    <property type="match status" value="1"/>
</dbReference>
<evidence type="ECO:0000256" key="10">
    <source>
        <dbReference type="ARBA" id="ARBA00022729"/>
    </source>
</evidence>
<keyword evidence="14 24" id="KW-0067">ATP-binding</keyword>
<dbReference type="EMBL" id="BQKI01000001">
    <property type="protein sequence ID" value="GJM85623.1"/>
    <property type="molecule type" value="Genomic_DNA"/>
</dbReference>
<comment type="catalytic activity">
    <reaction evidence="19">
        <text>L-threonyl-[protein] + ATP = O-phospho-L-threonyl-[protein] + ADP + H(+)</text>
        <dbReference type="Rhea" id="RHEA:46608"/>
        <dbReference type="Rhea" id="RHEA-COMP:11060"/>
        <dbReference type="Rhea" id="RHEA-COMP:11605"/>
        <dbReference type="ChEBI" id="CHEBI:15378"/>
        <dbReference type="ChEBI" id="CHEBI:30013"/>
        <dbReference type="ChEBI" id="CHEBI:30616"/>
        <dbReference type="ChEBI" id="CHEBI:61977"/>
        <dbReference type="ChEBI" id="CHEBI:456216"/>
        <dbReference type="EC" id="2.7.11.1"/>
    </reaction>
</comment>
<dbReference type="Pfam" id="PF07714">
    <property type="entry name" value="PK_Tyr_Ser-Thr"/>
    <property type="match status" value="1"/>
</dbReference>
<evidence type="ECO:0000256" key="17">
    <source>
        <dbReference type="ARBA" id="ARBA00023170"/>
    </source>
</evidence>
<evidence type="ECO:0000256" key="24">
    <source>
        <dbReference type="PROSITE-ProRule" id="PRU10141"/>
    </source>
</evidence>
<proteinExistence type="inferred from homology"/>
<dbReference type="AlphaFoldDB" id="A0AAV5BIY5"/>
<dbReference type="Proteomes" id="UP001054889">
    <property type="component" value="Unassembled WGS sequence"/>
</dbReference>
<gene>
    <name evidence="28" type="primary">ga01404</name>
    <name evidence="29" type="synonym">ga02091</name>
    <name evidence="28" type="ORF">PR202_ga01404</name>
    <name evidence="29" type="ORF">PR202_ga02091</name>
</gene>
<evidence type="ECO:0000256" key="12">
    <source>
        <dbReference type="ARBA" id="ARBA00022741"/>
    </source>
</evidence>
<dbReference type="PROSITE" id="PS50011">
    <property type="entry name" value="PROTEIN_KINASE_DOM"/>
    <property type="match status" value="1"/>
</dbReference>
<keyword evidence="30" id="KW-1185">Reference proteome</keyword>
<evidence type="ECO:0000313" key="29">
    <source>
        <dbReference type="EMBL" id="GJM86250.1"/>
    </source>
</evidence>
<dbReference type="FunFam" id="1.10.510.10:FF:000358">
    <property type="entry name" value="Putative leucine-rich repeat receptor-like serine/threonine-protein kinase"/>
    <property type="match status" value="1"/>
</dbReference>
<evidence type="ECO:0000256" key="25">
    <source>
        <dbReference type="RuleBase" id="RU000304"/>
    </source>
</evidence>
<keyword evidence="6" id="KW-0597">Phosphoprotein</keyword>
<evidence type="ECO:0000256" key="13">
    <source>
        <dbReference type="ARBA" id="ARBA00022777"/>
    </source>
</evidence>
<dbReference type="PANTHER" id="PTHR27008:SF490">
    <property type="entry name" value="OS11G0569300 PROTEIN"/>
    <property type="match status" value="1"/>
</dbReference>
<evidence type="ECO:0000313" key="28">
    <source>
        <dbReference type="EMBL" id="GJM85623.1"/>
    </source>
</evidence>
<evidence type="ECO:0000256" key="19">
    <source>
        <dbReference type="ARBA" id="ARBA00047899"/>
    </source>
</evidence>
<evidence type="ECO:0000256" key="6">
    <source>
        <dbReference type="ARBA" id="ARBA00022553"/>
    </source>
</evidence>
<keyword evidence="11" id="KW-0677">Repeat</keyword>
<evidence type="ECO:0000256" key="11">
    <source>
        <dbReference type="ARBA" id="ARBA00022737"/>
    </source>
</evidence>
<keyword evidence="4" id="KW-1003">Cell membrane</keyword>
<dbReference type="EMBL" id="BQKI01000001">
    <property type="protein sequence ID" value="GJM86250.1"/>
    <property type="molecule type" value="Genomic_DNA"/>
</dbReference>
<evidence type="ECO:0000256" key="16">
    <source>
        <dbReference type="ARBA" id="ARBA00023136"/>
    </source>
</evidence>
<accession>A0AAV5BIY5</accession>
<keyword evidence="10" id="KW-0732">Signal</keyword>
<dbReference type="InterPro" id="IPR011009">
    <property type="entry name" value="Kinase-like_dom_sf"/>
</dbReference>
<dbReference type="Gene3D" id="3.30.200.20">
    <property type="entry name" value="Phosphorylase Kinase, domain 1"/>
    <property type="match status" value="1"/>
</dbReference>
<reference evidence="28" key="2">
    <citation type="submission" date="2021-12" db="EMBL/GenBank/DDBJ databases">
        <title>Resequencing data analysis of finger millet.</title>
        <authorList>
            <person name="Hatakeyama M."/>
            <person name="Aluri S."/>
            <person name="Balachadran M.T."/>
            <person name="Sivarajan S.R."/>
            <person name="Poveda L."/>
            <person name="Shimizu-Inatsugi R."/>
            <person name="Schlapbach R."/>
            <person name="Sreeman S.M."/>
            <person name="Shimizu K.K."/>
        </authorList>
    </citation>
    <scope>NUCLEOTIDE SEQUENCE</scope>
</reference>